<name>A0A923NMJ7_9FIRM</name>
<reference evidence="1" key="1">
    <citation type="submission" date="2020-08" db="EMBL/GenBank/DDBJ databases">
        <title>Genome public.</title>
        <authorList>
            <person name="Liu C."/>
            <person name="Sun Q."/>
        </authorList>
    </citation>
    <scope>NUCLEOTIDE SEQUENCE</scope>
    <source>
        <strain evidence="1">BX12</strain>
    </source>
</reference>
<accession>A0A923NMJ7</accession>
<dbReference type="RefSeq" id="WP_187304404.1">
    <property type="nucleotide sequence ID" value="NZ_JACRYT010000032.1"/>
</dbReference>
<dbReference type="EMBL" id="JACRYT010000032">
    <property type="protein sequence ID" value="MBC6681309.1"/>
    <property type="molecule type" value="Genomic_DNA"/>
</dbReference>
<gene>
    <name evidence="1" type="ORF">H9L42_15980</name>
</gene>
<comment type="caution">
    <text evidence="1">The sequence shown here is derived from an EMBL/GenBank/DDBJ whole genome shotgun (WGS) entry which is preliminary data.</text>
</comment>
<protein>
    <submittedName>
        <fullName evidence="1">Uncharacterized protein</fullName>
    </submittedName>
</protein>
<dbReference type="Proteomes" id="UP000602647">
    <property type="component" value="Unassembled WGS sequence"/>
</dbReference>
<proteinExistence type="predicted"/>
<keyword evidence="2" id="KW-1185">Reference proteome</keyword>
<evidence type="ECO:0000313" key="2">
    <source>
        <dbReference type="Proteomes" id="UP000602647"/>
    </source>
</evidence>
<dbReference type="InterPro" id="IPR049254">
    <property type="entry name" value="Phage_tail_terminator"/>
</dbReference>
<dbReference type="AlphaFoldDB" id="A0A923NMJ7"/>
<organism evidence="1 2">
    <name type="scientific">Zhenpiania hominis</name>
    <dbReference type="NCBI Taxonomy" id="2763644"/>
    <lineage>
        <taxon>Bacteria</taxon>
        <taxon>Bacillati</taxon>
        <taxon>Bacillota</taxon>
        <taxon>Clostridia</taxon>
        <taxon>Peptostreptococcales</taxon>
        <taxon>Anaerovoracaceae</taxon>
        <taxon>Zhenpiania</taxon>
    </lineage>
</organism>
<evidence type="ECO:0000313" key="1">
    <source>
        <dbReference type="EMBL" id="MBC6681309.1"/>
    </source>
</evidence>
<dbReference type="Pfam" id="PF20765">
    <property type="entry name" value="Phage_tail_terminator_8"/>
    <property type="match status" value="1"/>
</dbReference>
<sequence>MINKLTNGIAAAIHAEFGDAYEIYIENVEQGLTEPCFLITLVHASMEQQLNETYEFDHLFLVQYFPSTQEARNECMEVQFQLYQALEYIEADDRLRRGEEMEGEIVDDVLQFQVRYRLLLRKQQAKEYMELLKMQIDARG</sequence>